<evidence type="ECO:0000256" key="5">
    <source>
        <dbReference type="ARBA" id="ARBA00022741"/>
    </source>
</evidence>
<dbReference type="Pfam" id="PF00483">
    <property type="entry name" value="NTP_transferase"/>
    <property type="match status" value="1"/>
</dbReference>
<dbReference type="Pfam" id="PF24894">
    <property type="entry name" value="Hexapep_GlmU"/>
    <property type="match status" value="1"/>
</dbReference>
<dbReference type="GO" id="GO:0008878">
    <property type="term" value="F:glucose-1-phosphate adenylyltransferase activity"/>
    <property type="evidence" value="ECO:0007669"/>
    <property type="project" value="UniProtKB-UniRule"/>
</dbReference>
<dbReference type="CDD" id="cd02508">
    <property type="entry name" value="ADP_Glucose_PP"/>
    <property type="match status" value="1"/>
</dbReference>
<keyword evidence="13" id="KW-1185">Reference proteome</keyword>
<feature type="binding site" evidence="9">
    <location>
        <begin position="178"/>
        <end position="179"/>
    </location>
    <ligand>
        <name>alpha-D-glucose 1-phosphate</name>
        <dbReference type="ChEBI" id="CHEBI:58601"/>
    </ligand>
</feature>
<keyword evidence="8 9" id="KW-0119">Carbohydrate metabolism</keyword>
<dbReference type="SUPFAM" id="SSF51161">
    <property type="entry name" value="Trimeric LpxA-like enzymes"/>
    <property type="match status" value="1"/>
</dbReference>
<comment type="function">
    <text evidence="9">Involved in the biosynthesis of ADP-glucose, a building block required for the elongation reactions to produce glycogen. Catalyzes the reaction between ATP and alpha-D-glucose 1-phosphate (G1P) to produce pyrophosphate and ADP-Glc.</text>
</comment>
<feature type="domain" description="Nucleotidyl transferase" evidence="10">
    <location>
        <begin position="6"/>
        <end position="272"/>
    </location>
</feature>
<dbReference type="InterPro" id="IPR029044">
    <property type="entry name" value="Nucleotide-diphossugar_trans"/>
</dbReference>
<dbReference type="PANTHER" id="PTHR43523:SF2">
    <property type="entry name" value="GLUCOSE-1-PHOSPHATE ADENYLYLTRANSFERASE"/>
    <property type="match status" value="1"/>
</dbReference>
<evidence type="ECO:0000259" key="10">
    <source>
        <dbReference type="Pfam" id="PF00483"/>
    </source>
</evidence>
<dbReference type="NCBIfam" id="NF001947">
    <property type="entry name" value="PRK00725.1"/>
    <property type="match status" value="1"/>
</dbReference>
<dbReference type="PROSITE" id="PS00809">
    <property type="entry name" value="ADP_GLC_PYROPHOSPH_2"/>
    <property type="match status" value="1"/>
</dbReference>
<dbReference type="GO" id="GO:0005978">
    <property type="term" value="P:glycogen biosynthetic process"/>
    <property type="evidence" value="ECO:0007669"/>
    <property type="project" value="UniProtKB-UniRule"/>
</dbReference>
<dbReference type="EC" id="2.7.7.27" evidence="9"/>
<dbReference type="InterPro" id="IPR011831">
    <property type="entry name" value="ADP-Glc_PPase"/>
</dbReference>
<keyword evidence="6 9" id="KW-0067">ATP-binding</keyword>
<feature type="binding site" evidence="9">
    <location>
        <position position="197"/>
    </location>
    <ligand>
        <name>alpha-D-glucose 1-phosphate</name>
        <dbReference type="ChEBI" id="CHEBI:58601"/>
    </ligand>
</feature>
<evidence type="ECO:0000313" key="13">
    <source>
        <dbReference type="Proteomes" id="UP001059380"/>
    </source>
</evidence>
<gene>
    <name evidence="9 12" type="primary">glgC</name>
    <name evidence="12" type="ORF">MOP44_08350</name>
</gene>
<feature type="domain" description="Glucose-1-phosphate adenylyltransferase/Bifunctional protein GlmU-like C-terminal hexapeptide" evidence="11">
    <location>
        <begin position="295"/>
        <end position="398"/>
    </location>
</feature>
<evidence type="ECO:0000256" key="1">
    <source>
        <dbReference type="ARBA" id="ARBA00010443"/>
    </source>
</evidence>
<dbReference type="SUPFAM" id="SSF53448">
    <property type="entry name" value="Nucleotide-diphospho-sugar transferases"/>
    <property type="match status" value="1"/>
</dbReference>
<protein>
    <recommendedName>
        <fullName evidence="9">Glucose-1-phosphate adenylyltransferase</fullName>
        <ecNumber evidence="9">2.7.7.27</ecNumber>
    </recommendedName>
    <alternativeName>
        <fullName evidence="9">ADP-glucose pyrophosphorylase</fullName>
        <shortName evidence="9">ADPGlc PPase</shortName>
    </alternativeName>
    <alternativeName>
        <fullName evidence="9">ADP-glucose synthase</fullName>
    </alternativeName>
</protein>
<dbReference type="Proteomes" id="UP001059380">
    <property type="component" value="Chromosome"/>
</dbReference>
<dbReference type="Gene3D" id="2.160.10.10">
    <property type="entry name" value="Hexapeptide repeat proteins"/>
    <property type="match status" value="1"/>
</dbReference>
<dbReference type="InterPro" id="IPR005836">
    <property type="entry name" value="ADP_Glu_pyroP_CS"/>
</dbReference>
<dbReference type="RefSeq" id="WP_260795575.1">
    <property type="nucleotide sequence ID" value="NZ_CP093313.1"/>
</dbReference>
<comment type="pathway">
    <text evidence="9">Glycan biosynthesis; glycogen biosynthesis.</text>
</comment>
<feature type="binding site" evidence="9">
    <location>
        <position position="163"/>
    </location>
    <ligand>
        <name>alpha-D-glucose 1-phosphate</name>
        <dbReference type="ChEBI" id="CHEBI:58601"/>
    </ligand>
</feature>
<dbReference type="HAMAP" id="MF_00624">
    <property type="entry name" value="GlgC"/>
    <property type="match status" value="1"/>
</dbReference>
<dbReference type="EMBL" id="CP093313">
    <property type="protein sequence ID" value="UWZ85942.1"/>
    <property type="molecule type" value="Genomic_DNA"/>
</dbReference>
<dbReference type="GO" id="GO:0005524">
    <property type="term" value="F:ATP binding"/>
    <property type="evidence" value="ECO:0007669"/>
    <property type="project" value="UniProtKB-KW"/>
</dbReference>
<reference evidence="12" key="1">
    <citation type="submission" date="2021-04" db="EMBL/GenBank/DDBJ databases">
        <title>Phylogenetic analysis of Acidobacteriaceae.</title>
        <authorList>
            <person name="Qiu L."/>
            <person name="Zhang Q."/>
        </authorList>
    </citation>
    <scope>NUCLEOTIDE SEQUENCE</scope>
    <source>
        <strain evidence="12">DSM 25168</strain>
    </source>
</reference>
<evidence type="ECO:0000256" key="4">
    <source>
        <dbReference type="ARBA" id="ARBA00022695"/>
    </source>
</evidence>
<organism evidence="12 13">
    <name type="scientific">Occallatibacter riparius</name>
    <dbReference type="NCBI Taxonomy" id="1002689"/>
    <lineage>
        <taxon>Bacteria</taxon>
        <taxon>Pseudomonadati</taxon>
        <taxon>Acidobacteriota</taxon>
        <taxon>Terriglobia</taxon>
        <taxon>Terriglobales</taxon>
        <taxon>Acidobacteriaceae</taxon>
        <taxon>Occallatibacter</taxon>
    </lineage>
</organism>
<dbReference type="NCBIfam" id="TIGR02091">
    <property type="entry name" value="glgC"/>
    <property type="match status" value="1"/>
</dbReference>
<proteinExistence type="inferred from homology"/>
<feature type="site" description="Could play a key role in the communication between the regulatory and the substrate sites" evidence="9">
    <location>
        <position position="97"/>
    </location>
</feature>
<sequence length="417" mass="46920">MRDTLGVLLAGGAGERLFPLTRDRAKPAVPFGGHYRIIDITLSNCINSGLRRVFILTQYKALSLNRHVREGWTGVVAQELGEFFELLPPMQRTGANWYMGTADAVYQNLYSIGSEQPKYMIILSGDQIYKMNYARMLEYHQESKADVTLATLPIAPEEVSRFGVVEVAQTGEIIGFQEKPATTTVRSPFAPDSVDASMGIYIFNTEVLLKALISDAEDPDSKHDFGHNILPNMLGKKKMMAYSFVDENKQTARYWRDVGTLDSYYEANLDLCSVSPTFNLYDRSWPIRTRVRQYPPAKFVFREPGRTGMAIDSIITAGVIISGASVSNSVLSQDVRVNSYTEVDSSVIFSHVNIGRHCRIRRAIIDRDVHIPEGTVIGYDPLEDKRRYFVTPSGLTIVTRDASLFENPVDPEFLKRY</sequence>
<dbReference type="NCBIfam" id="NF002023">
    <property type="entry name" value="PRK00844.1"/>
    <property type="match status" value="1"/>
</dbReference>
<dbReference type="InterPro" id="IPR005835">
    <property type="entry name" value="NTP_transferase_dom"/>
</dbReference>
<dbReference type="KEGG" id="orp:MOP44_08350"/>
<keyword evidence="2 9" id="KW-0321">Glycogen metabolism</keyword>
<evidence type="ECO:0000256" key="8">
    <source>
        <dbReference type="ARBA" id="ARBA00023277"/>
    </source>
</evidence>
<keyword evidence="5 9" id="KW-0547">Nucleotide-binding</keyword>
<comment type="catalytic activity">
    <reaction evidence="9">
        <text>alpha-D-glucose 1-phosphate + ATP + H(+) = ADP-alpha-D-glucose + diphosphate</text>
        <dbReference type="Rhea" id="RHEA:12120"/>
        <dbReference type="ChEBI" id="CHEBI:15378"/>
        <dbReference type="ChEBI" id="CHEBI:30616"/>
        <dbReference type="ChEBI" id="CHEBI:33019"/>
        <dbReference type="ChEBI" id="CHEBI:57498"/>
        <dbReference type="ChEBI" id="CHEBI:58601"/>
        <dbReference type="EC" id="2.7.7.27"/>
    </reaction>
</comment>
<keyword evidence="7 9" id="KW-0320">Glycogen biosynthesis</keyword>
<feature type="binding site" evidence="9">
    <location>
        <position position="98"/>
    </location>
    <ligand>
        <name>alpha-D-glucose 1-phosphate</name>
        <dbReference type="ChEBI" id="CHEBI:58601"/>
    </ligand>
</feature>
<name>A0A9J7BXW0_9BACT</name>
<comment type="subunit">
    <text evidence="9">Homotetramer.</text>
</comment>
<evidence type="ECO:0000256" key="9">
    <source>
        <dbReference type="HAMAP-Rule" id="MF_00624"/>
    </source>
</evidence>
<keyword evidence="4 9" id="KW-0548">Nucleotidyltransferase</keyword>
<evidence type="ECO:0000256" key="3">
    <source>
        <dbReference type="ARBA" id="ARBA00022679"/>
    </source>
</evidence>
<evidence type="ECO:0000256" key="2">
    <source>
        <dbReference type="ARBA" id="ARBA00022600"/>
    </source>
</evidence>
<dbReference type="CDD" id="cd04651">
    <property type="entry name" value="LbH_G1P_AT_C"/>
    <property type="match status" value="1"/>
</dbReference>
<accession>A0A9J7BXW0</accession>
<evidence type="ECO:0000256" key="6">
    <source>
        <dbReference type="ARBA" id="ARBA00022840"/>
    </source>
</evidence>
<dbReference type="PROSITE" id="PS00810">
    <property type="entry name" value="ADP_GLC_PYROPHOSPH_3"/>
    <property type="match status" value="1"/>
</dbReference>
<dbReference type="InterPro" id="IPR023049">
    <property type="entry name" value="GlgC_bac"/>
</dbReference>
<dbReference type="InterPro" id="IPR011004">
    <property type="entry name" value="Trimer_LpxA-like_sf"/>
</dbReference>
<evidence type="ECO:0000259" key="11">
    <source>
        <dbReference type="Pfam" id="PF24894"/>
    </source>
</evidence>
<feature type="site" description="Could play a key role in the communication between the regulatory and the substrate sites" evidence="9">
    <location>
        <position position="58"/>
    </location>
</feature>
<dbReference type="Gene3D" id="3.90.550.10">
    <property type="entry name" value="Spore Coat Polysaccharide Biosynthesis Protein SpsA, Chain A"/>
    <property type="match status" value="1"/>
</dbReference>
<evidence type="ECO:0000313" key="12">
    <source>
        <dbReference type="EMBL" id="UWZ85942.1"/>
    </source>
</evidence>
<dbReference type="AlphaFoldDB" id="A0A9J7BXW0"/>
<dbReference type="PANTHER" id="PTHR43523">
    <property type="entry name" value="GLUCOSE-1-PHOSPHATE ADENYLYLTRANSFERASE-RELATED"/>
    <property type="match status" value="1"/>
</dbReference>
<evidence type="ECO:0000256" key="7">
    <source>
        <dbReference type="ARBA" id="ARBA00023056"/>
    </source>
</evidence>
<keyword evidence="3 9" id="KW-0808">Transferase</keyword>
<comment type="similarity">
    <text evidence="1 9">Belongs to the bacterial/plant glucose-1-phosphate adenylyltransferase family.</text>
</comment>
<dbReference type="InterPro" id="IPR056818">
    <property type="entry name" value="GlmU/GlgC-like_hexapep"/>
</dbReference>